<proteinExistence type="predicted"/>
<feature type="non-terminal residue" evidence="1">
    <location>
        <position position="1"/>
    </location>
</feature>
<dbReference type="AlphaFoldDB" id="A0A0B6Z2T7"/>
<evidence type="ECO:0000313" key="1">
    <source>
        <dbReference type="EMBL" id="CEK62261.1"/>
    </source>
</evidence>
<gene>
    <name evidence="1" type="primary">ORF44685</name>
</gene>
<reference evidence="1" key="1">
    <citation type="submission" date="2014-12" db="EMBL/GenBank/DDBJ databases">
        <title>Insight into the proteome of Arion vulgaris.</title>
        <authorList>
            <person name="Aradska J."/>
            <person name="Bulat T."/>
            <person name="Smidak R."/>
            <person name="Sarate P."/>
            <person name="Gangsoo J."/>
            <person name="Sialana F."/>
            <person name="Bilban M."/>
            <person name="Lubec G."/>
        </authorList>
    </citation>
    <scope>NUCLEOTIDE SEQUENCE</scope>
    <source>
        <tissue evidence="1">Skin</tissue>
    </source>
</reference>
<name>A0A0B6Z2T7_9EUPU</name>
<feature type="non-terminal residue" evidence="1">
    <location>
        <position position="91"/>
    </location>
</feature>
<accession>A0A0B6Z2T7</accession>
<sequence>DAVLFCTNLLSTVESFNRADQLNKTVSPKFMMEKVDMNQSIWDELVTKDRSSLTFGLNGCDNDDDEQHVQLCDKKYHKESDHKLVLDHNLN</sequence>
<protein>
    <submittedName>
        <fullName evidence="1">Uncharacterized protein</fullName>
    </submittedName>
</protein>
<dbReference type="EMBL" id="HACG01015396">
    <property type="protein sequence ID" value="CEK62261.1"/>
    <property type="molecule type" value="Transcribed_RNA"/>
</dbReference>
<organism evidence="1">
    <name type="scientific">Arion vulgaris</name>
    <dbReference type="NCBI Taxonomy" id="1028688"/>
    <lineage>
        <taxon>Eukaryota</taxon>
        <taxon>Metazoa</taxon>
        <taxon>Spiralia</taxon>
        <taxon>Lophotrochozoa</taxon>
        <taxon>Mollusca</taxon>
        <taxon>Gastropoda</taxon>
        <taxon>Heterobranchia</taxon>
        <taxon>Euthyneura</taxon>
        <taxon>Panpulmonata</taxon>
        <taxon>Eupulmonata</taxon>
        <taxon>Stylommatophora</taxon>
        <taxon>Helicina</taxon>
        <taxon>Arionoidea</taxon>
        <taxon>Arionidae</taxon>
        <taxon>Arion</taxon>
    </lineage>
</organism>